<keyword evidence="3" id="KW-1185">Reference proteome</keyword>
<comment type="caution">
    <text evidence="2">The sequence shown here is derived from an EMBL/GenBank/DDBJ whole genome shotgun (WGS) entry which is preliminary data.</text>
</comment>
<feature type="transmembrane region" description="Helical" evidence="1">
    <location>
        <begin position="34"/>
        <end position="54"/>
    </location>
</feature>
<dbReference type="InterPro" id="IPR048147">
    <property type="entry name" value="CBO0543-like"/>
</dbReference>
<feature type="transmembrane region" description="Helical" evidence="1">
    <location>
        <begin position="66"/>
        <end position="85"/>
    </location>
</feature>
<feature type="transmembrane region" description="Helical" evidence="1">
    <location>
        <begin position="6"/>
        <end position="22"/>
    </location>
</feature>
<accession>A0ABS1EWT5</accession>
<feature type="transmembrane region" description="Helical" evidence="1">
    <location>
        <begin position="126"/>
        <end position="145"/>
    </location>
</feature>
<dbReference type="Proteomes" id="UP000596739">
    <property type="component" value="Unassembled WGS sequence"/>
</dbReference>
<evidence type="ECO:0000256" key="1">
    <source>
        <dbReference type="SAM" id="Phobius"/>
    </source>
</evidence>
<name>A0ABS1EWT5_9CLOT</name>
<dbReference type="EMBL" id="JAENHN010000066">
    <property type="protein sequence ID" value="MBK1813837.1"/>
    <property type="molecule type" value="Genomic_DNA"/>
</dbReference>
<reference evidence="3" key="1">
    <citation type="submission" date="2021-01" db="EMBL/GenBank/DDBJ databases">
        <title>Genome public.</title>
        <authorList>
            <person name="Liu C."/>
            <person name="Sun Q."/>
        </authorList>
    </citation>
    <scope>NUCLEOTIDE SEQUENCE [LARGE SCALE GENOMIC DNA]</scope>
    <source>
        <strain evidence="3">YIM B02505</strain>
    </source>
</reference>
<dbReference type="RefSeq" id="WP_200274342.1">
    <property type="nucleotide sequence ID" value="NZ_JAENHN010000066.1"/>
</dbReference>
<evidence type="ECO:0000313" key="3">
    <source>
        <dbReference type="Proteomes" id="UP000596739"/>
    </source>
</evidence>
<feature type="transmembrane region" description="Helical" evidence="1">
    <location>
        <begin position="97"/>
        <end position="114"/>
    </location>
</feature>
<gene>
    <name evidence="2" type="ORF">JHL18_24770</name>
</gene>
<keyword evidence="1" id="KW-0472">Membrane</keyword>
<organism evidence="2 3">
    <name type="scientific">Clostridium yunnanense</name>
    <dbReference type="NCBI Taxonomy" id="2800325"/>
    <lineage>
        <taxon>Bacteria</taxon>
        <taxon>Bacillati</taxon>
        <taxon>Bacillota</taxon>
        <taxon>Clostridia</taxon>
        <taxon>Eubacteriales</taxon>
        <taxon>Clostridiaceae</taxon>
        <taxon>Clostridium</taxon>
    </lineage>
</organism>
<evidence type="ECO:0000313" key="2">
    <source>
        <dbReference type="EMBL" id="MBK1813837.1"/>
    </source>
</evidence>
<keyword evidence="1" id="KW-1133">Transmembrane helix</keyword>
<protein>
    <submittedName>
        <fullName evidence="2">Uncharacterized protein</fullName>
    </submittedName>
</protein>
<keyword evidence="1" id="KW-0812">Transmembrane</keyword>
<dbReference type="NCBIfam" id="NF041644">
    <property type="entry name" value="CBO0543_fam"/>
    <property type="match status" value="1"/>
</dbReference>
<sequence>MKIETMLLFAVPGVSIFSLLFVPKNKFFQAQFIFLFVQLLTWILGLSAVQLGFIEYPYRELHSVNRTSFLFEYLVLPIMCIHFNIFFPEASSKTIKYVYYFGITLIFTIIEYFAEKYTAILEYTGWKLYWTFISICIIFWISRVTTKWFFDKKI</sequence>
<proteinExistence type="predicted"/>